<keyword evidence="4" id="KW-0964">Secreted</keyword>
<dbReference type="InterPro" id="IPR010681">
    <property type="entry name" value="PRF/CT"/>
</dbReference>
<reference evidence="7" key="1">
    <citation type="submission" date="2025-08" db="UniProtKB">
        <authorList>
            <consortium name="Ensembl"/>
        </authorList>
    </citation>
    <scope>IDENTIFICATION</scope>
</reference>
<sequence>MAFEYQVLTTIILLTLSDCTCSSMNESTWSHTGRLACITMCTCVSLQNKEQLGDRHFEDRDLMLPTLPSISTEFSNWQAMEDRDRLSQTLRNLHNFWTHLDIKRRQLEAEHQRQRVGKDRFLQGRHAPSIEKAILSVQMDLRDLIQHVSAQLHRLNGTSVSGPTPSPALDSTPSPQLWSSRLQGYVILRDLGRYMEKLVREFILLATKHHV</sequence>
<organism evidence="7 8">
    <name type="scientific">Paramormyrops kingsleyae</name>
    <dbReference type="NCBI Taxonomy" id="1676925"/>
    <lineage>
        <taxon>Eukaryota</taxon>
        <taxon>Metazoa</taxon>
        <taxon>Chordata</taxon>
        <taxon>Craniata</taxon>
        <taxon>Vertebrata</taxon>
        <taxon>Euteleostomi</taxon>
        <taxon>Actinopterygii</taxon>
        <taxon>Neopterygii</taxon>
        <taxon>Teleostei</taxon>
        <taxon>Osteoglossocephala</taxon>
        <taxon>Osteoglossomorpha</taxon>
        <taxon>Osteoglossiformes</taxon>
        <taxon>Mormyridae</taxon>
        <taxon>Paramormyrops</taxon>
    </lineage>
</organism>
<evidence type="ECO:0008006" key="9">
    <source>
        <dbReference type="Google" id="ProtNLM"/>
    </source>
</evidence>
<dbReference type="GO" id="GO:0007166">
    <property type="term" value="P:cell surface receptor signaling pathway"/>
    <property type="evidence" value="ECO:0007669"/>
    <property type="project" value="TreeGrafter"/>
</dbReference>
<evidence type="ECO:0000256" key="6">
    <source>
        <dbReference type="SAM" id="SignalP"/>
    </source>
</evidence>
<evidence type="ECO:0000313" key="7">
    <source>
        <dbReference type="Ensembl" id="ENSPKIP00000012021.1"/>
    </source>
</evidence>
<feature type="region of interest" description="Disordered" evidence="5">
    <location>
        <begin position="156"/>
        <end position="175"/>
    </location>
</feature>
<proteinExistence type="inferred from homology"/>
<keyword evidence="3" id="KW-0202">Cytokine</keyword>
<dbReference type="PANTHER" id="PTHR21353:SF9">
    <property type="match status" value="1"/>
</dbReference>
<evidence type="ECO:0000256" key="5">
    <source>
        <dbReference type="SAM" id="MobiDB-lite"/>
    </source>
</evidence>
<dbReference type="Ensembl" id="ENSPKIT00000036404.1">
    <property type="protein sequence ID" value="ENSPKIP00000012021.1"/>
    <property type="gene ID" value="ENSPKIG00000025608.1"/>
</dbReference>
<dbReference type="SUPFAM" id="SSF47266">
    <property type="entry name" value="4-helical cytokines"/>
    <property type="match status" value="1"/>
</dbReference>
<evidence type="ECO:0000256" key="2">
    <source>
        <dbReference type="ARBA" id="ARBA00007432"/>
    </source>
</evidence>
<dbReference type="Gene3D" id="1.20.1250.10">
    <property type="match status" value="1"/>
</dbReference>
<dbReference type="STRING" id="1676925.ENSPKIP00000012021"/>
<dbReference type="GO" id="GO:0005615">
    <property type="term" value="C:extracellular space"/>
    <property type="evidence" value="ECO:0007669"/>
    <property type="project" value="UniProtKB-KW"/>
</dbReference>
<evidence type="ECO:0000256" key="4">
    <source>
        <dbReference type="ARBA" id="ARBA00022525"/>
    </source>
</evidence>
<evidence type="ECO:0000313" key="8">
    <source>
        <dbReference type="Proteomes" id="UP000261540"/>
    </source>
</evidence>
<protein>
    <recommendedName>
        <fullName evidence="9">Ciliary neurotrophic factor</fullName>
    </recommendedName>
</protein>
<dbReference type="GO" id="GO:0005125">
    <property type="term" value="F:cytokine activity"/>
    <property type="evidence" value="ECO:0007669"/>
    <property type="project" value="UniProtKB-KW"/>
</dbReference>
<keyword evidence="8" id="KW-1185">Reference proteome</keyword>
<feature type="signal peptide" evidence="6">
    <location>
        <begin position="1"/>
        <end position="22"/>
    </location>
</feature>
<dbReference type="AlphaFoldDB" id="A0A3B3R2W1"/>
<reference evidence="7" key="2">
    <citation type="submission" date="2025-09" db="UniProtKB">
        <authorList>
            <consortium name="Ensembl"/>
        </authorList>
    </citation>
    <scope>IDENTIFICATION</scope>
</reference>
<evidence type="ECO:0000256" key="3">
    <source>
        <dbReference type="ARBA" id="ARBA00022514"/>
    </source>
</evidence>
<accession>A0A3B3R2W1</accession>
<name>A0A3B3R2W1_9TELE</name>
<keyword evidence="6" id="KW-0732">Signal</keyword>
<evidence type="ECO:0000256" key="1">
    <source>
        <dbReference type="ARBA" id="ARBA00004613"/>
    </source>
</evidence>
<feature type="chain" id="PRO_5017400070" description="Ciliary neurotrophic factor" evidence="6">
    <location>
        <begin position="23"/>
        <end position="211"/>
    </location>
</feature>
<dbReference type="Proteomes" id="UP000261540">
    <property type="component" value="Unplaced"/>
</dbReference>
<dbReference type="InterPro" id="IPR009079">
    <property type="entry name" value="4_helix_cytokine-like_core"/>
</dbReference>
<dbReference type="PANTHER" id="PTHR21353">
    <property type="match status" value="1"/>
</dbReference>
<comment type="subcellular location">
    <subcellularLocation>
        <location evidence="1">Secreted</location>
    </subcellularLocation>
</comment>
<comment type="similarity">
    <text evidence="2">Belongs to the IL-6 superfamily.</text>
</comment>
<dbReference type="GeneTree" id="ENSGT01030000234981"/>